<sequence length="888" mass="100395">MARRVENEDPLVADFIDFDLNSWNVAKLEQYFDAGEVLQIRRVPINTRRSDGWFWIRDFRGAYTVKSAYRCLMGDASVVSSFSNWGRFWRIPVAPKVLVCLWRAIRGILPTRDALISKRVEVDGGCPLCGGALETVDHIFLFCPFADSVWRLMSKGGNRISFISFQNWFQVRCQNDTLLELRTVALTCWAIWKARNIAIWDHKTLHPGELKNMVSSMEAQWSNKTIAERERTPQRHEVSLRAEAYRCFFDAATSVSEESISFGCVLFDPGGAFVAAANGGKLGPLDPLLAEALACKETLSWLRNRGLWILWGGEGGWITVRLGSHYFFSRGWRPETHSFHLPFGEVGITLQDVEVLLGLPVDGIPLSGGTSRSRDQWIQICHDMMGFRPEPSDITSSTIKISAIDPQTLTEHSVEVDYQQHVRAIMFKLMGGSLFPNTTGNKVSLYLLEVIMGDSVLVRGHAIGAAVLSFLPRGIVPLEQLVNVPYGVRWVCYHRWSDCTTHSLRAYRDQLDRLLEGEFGALQRVPADVVYDRHLHNIKSMTMELGDNERHYLGVWEGRYAANVRMEFGMSDATPEYRQWYYLHGRTQIGNPAHQPGTGYVPISLELQTAIAIIALIQQQPVYNPSHIRRRADRRRDAPRVGVRRGGRGQRRLQVEGEEVNTPVDSPRMSQDEDATEDDYVESETHTPACTGEPSTSYTPRFEVPDPPQRMYRTSPVRERNSTKHNKKHQTNTYSSKDRPMTSFQVRLVAPLLLLVGSFCSTRIRVAGDSGDLNLLQRGQREFDYFKLALQWPGTGCNNTKKCCSSNGCCRSGAITGFTIHGLWAEYNDGTWPSCCQGSKFDSNEISSLLDDLNKYWSSYRCGSTTTCHGSKGPFWAHEVFCLLKKLA</sequence>
<evidence type="ECO:0000256" key="4">
    <source>
        <dbReference type="RuleBase" id="RU004328"/>
    </source>
</evidence>
<evidence type="ECO:0000256" key="1">
    <source>
        <dbReference type="ARBA" id="ARBA00007469"/>
    </source>
</evidence>
<dbReference type="InterPro" id="IPR036430">
    <property type="entry name" value="RNase_T2-like_sf"/>
</dbReference>
<feature type="domain" description="Reverse transcriptase zinc-binding" evidence="7">
    <location>
        <begin position="63"/>
        <end position="150"/>
    </location>
</feature>
<dbReference type="Pfam" id="PF13966">
    <property type="entry name" value="zf-RVT"/>
    <property type="match status" value="1"/>
</dbReference>
<dbReference type="Pfam" id="PF10536">
    <property type="entry name" value="PMD"/>
    <property type="match status" value="1"/>
</dbReference>
<dbReference type="InterPro" id="IPR019557">
    <property type="entry name" value="AminoTfrase-like_pln_mobile"/>
</dbReference>
<evidence type="ECO:0000256" key="2">
    <source>
        <dbReference type="ARBA" id="ARBA00022759"/>
    </source>
</evidence>
<dbReference type="PANTHER" id="PTHR46033:SF8">
    <property type="entry name" value="PROTEIN MAINTENANCE OF MERISTEMS-LIKE"/>
    <property type="match status" value="1"/>
</dbReference>
<evidence type="ECO:0000313" key="8">
    <source>
        <dbReference type="EMBL" id="VFR01584.1"/>
    </source>
</evidence>
<keyword evidence="2" id="KW-0540">Nuclease</keyword>
<keyword evidence="3" id="KW-0456">Lyase</keyword>
<evidence type="ECO:0008006" key="10">
    <source>
        <dbReference type="Google" id="ProtNLM"/>
    </source>
</evidence>
<organism evidence="8 9">
    <name type="scientific">Cuscuta campestris</name>
    <dbReference type="NCBI Taxonomy" id="132261"/>
    <lineage>
        <taxon>Eukaryota</taxon>
        <taxon>Viridiplantae</taxon>
        <taxon>Streptophyta</taxon>
        <taxon>Embryophyta</taxon>
        <taxon>Tracheophyta</taxon>
        <taxon>Spermatophyta</taxon>
        <taxon>Magnoliopsida</taxon>
        <taxon>eudicotyledons</taxon>
        <taxon>Gunneridae</taxon>
        <taxon>Pentapetalae</taxon>
        <taxon>asterids</taxon>
        <taxon>lamiids</taxon>
        <taxon>Solanales</taxon>
        <taxon>Convolvulaceae</taxon>
        <taxon>Cuscuteae</taxon>
        <taxon>Cuscuta</taxon>
        <taxon>Cuscuta subgen. Grammica</taxon>
        <taxon>Cuscuta sect. Cleistogrammica</taxon>
    </lineage>
</organism>
<dbReference type="InterPro" id="IPR001568">
    <property type="entry name" value="RNase_T2-like"/>
</dbReference>
<dbReference type="GO" id="GO:0010073">
    <property type="term" value="P:meristem maintenance"/>
    <property type="evidence" value="ECO:0007669"/>
    <property type="project" value="InterPro"/>
</dbReference>
<protein>
    <recommendedName>
        <fullName evidence="10">Reverse transcriptase zinc-binding domain-containing protein</fullName>
    </recommendedName>
</protein>
<reference evidence="8 9" key="1">
    <citation type="submission" date="2018-04" db="EMBL/GenBank/DDBJ databases">
        <authorList>
            <person name="Vogel A."/>
        </authorList>
    </citation>
    <scope>NUCLEOTIDE SEQUENCE [LARGE SCALE GENOMIC DNA]</scope>
</reference>
<accession>A0A484NKJ5</accession>
<dbReference type="SUPFAM" id="SSF55895">
    <property type="entry name" value="Ribonuclease Rh-like"/>
    <property type="match status" value="1"/>
</dbReference>
<dbReference type="OrthoDB" id="435754at2759"/>
<comment type="similarity">
    <text evidence="1 4">Belongs to the RNase T2 family.</text>
</comment>
<dbReference type="Gene3D" id="3.90.730.10">
    <property type="entry name" value="Ribonuclease T2-like"/>
    <property type="match status" value="1"/>
</dbReference>
<dbReference type="EMBL" id="OOIL02006765">
    <property type="protein sequence ID" value="VFR01584.1"/>
    <property type="molecule type" value="Genomic_DNA"/>
</dbReference>
<evidence type="ECO:0000259" key="7">
    <source>
        <dbReference type="Pfam" id="PF13966"/>
    </source>
</evidence>
<evidence type="ECO:0000259" key="6">
    <source>
        <dbReference type="Pfam" id="PF10536"/>
    </source>
</evidence>
<dbReference type="GO" id="GO:0003723">
    <property type="term" value="F:RNA binding"/>
    <property type="evidence" value="ECO:0007669"/>
    <property type="project" value="InterPro"/>
</dbReference>
<gene>
    <name evidence="8" type="ORF">CCAM_LOCUS43359</name>
</gene>
<evidence type="ECO:0000256" key="5">
    <source>
        <dbReference type="SAM" id="MobiDB-lite"/>
    </source>
</evidence>
<keyword evidence="2" id="KW-0378">Hydrolase</keyword>
<name>A0A484NKJ5_9ASTE</name>
<dbReference type="Proteomes" id="UP000595140">
    <property type="component" value="Unassembled WGS sequence"/>
</dbReference>
<proteinExistence type="inferred from homology"/>
<evidence type="ECO:0000313" key="9">
    <source>
        <dbReference type="Proteomes" id="UP000595140"/>
    </source>
</evidence>
<dbReference type="Pfam" id="PF00445">
    <property type="entry name" value="Ribonuclease_T2"/>
    <property type="match status" value="1"/>
</dbReference>
<feature type="region of interest" description="Disordered" evidence="5">
    <location>
        <begin position="627"/>
        <end position="737"/>
    </location>
</feature>
<keyword evidence="9" id="KW-1185">Reference proteome</keyword>
<dbReference type="InterPro" id="IPR044824">
    <property type="entry name" value="MAIN-like"/>
</dbReference>
<dbReference type="PANTHER" id="PTHR46033">
    <property type="entry name" value="PROTEIN MAIN-LIKE 2"/>
    <property type="match status" value="1"/>
</dbReference>
<keyword evidence="2" id="KW-0255">Endonuclease</keyword>
<feature type="domain" description="Aminotransferase-like plant mobile" evidence="6">
    <location>
        <begin position="332"/>
        <end position="477"/>
    </location>
</feature>
<feature type="compositionally biased region" description="Basic residues" evidence="5">
    <location>
        <begin position="642"/>
        <end position="651"/>
    </location>
</feature>
<feature type="compositionally biased region" description="Acidic residues" evidence="5">
    <location>
        <begin position="672"/>
        <end position="682"/>
    </location>
</feature>
<evidence type="ECO:0000256" key="3">
    <source>
        <dbReference type="ARBA" id="ARBA00023239"/>
    </source>
</evidence>
<dbReference type="InterPro" id="IPR026960">
    <property type="entry name" value="RVT-Znf"/>
</dbReference>
<dbReference type="AlphaFoldDB" id="A0A484NKJ5"/>
<dbReference type="GO" id="GO:0033897">
    <property type="term" value="F:ribonuclease T2 activity"/>
    <property type="evidence" value="ECO:0007669"/>
    <property type="project" value="InterPro"/>
</dbReference>